<protein>
    <submittedName>
        <fullName evidence="1">15672_t:CDS:1</fullName>
    </submittedName>
</protein>
<gene>
    <name evidence="1" type="ORF">DERYTH_LOCUS24665</name>
</gene>
<reference evidence="1" key="1">
    <citation type="submission" date="2021-06" db="EMBL/GenBank/DDBJ databases">
        <authorList>
            <person name="Kallberg Y."/>
            <person name="Tangrot J."/>
            <person name="Rosling A."/>
        </authorList>
    </citation>
    <scope>NUCLEOTIDE SEQUENCE</scope>
    <source>
        <strain evidence="1">MA453B</strain>
    </source>
</reference>
<accession>A0A9N9K3W9</accession>
<comment type="caution">
    <text evidence="1">The sequence shown here is derived from an EMBL/GenBank/DDBJ whole genome shotgun (WGS) entry which is preliminary data.</text>
</comment>
<feature type="non-terminal residue" evidence="1">
    <location>
        <position position="1"/>
    </location>
</feature>
<organism evidence="1 2">
    <name type="scientific">Dentiscutata erythropus</name>
    <dbReference type="NCBI Taxonomy" id="1348616"/>
    <lineage>
        <taxon>Eukaryota</taxon>
        <taxon>Fungi</taxon>
        <taxon>Fungi incertae sedis</taxon>
        <taxon>Mucoromycota</taxon>
        <taxon>Glomeromycotina</taxon>
        <taxon>Glomeromycetes</taxon>
        <taxon>Diversisporales</taxon>
        <taxon>Gigasporaceae</taxon>
        <taxon>Dentiscutata</taxon>
    </lineage>
</organism>
<keyword evidence="2" id="KW-1185">Reference proteome</keyword>
<feature type="non-terminal residue" evidence="1">
    <location>
        <position position="142"/>
    </location>
</feature>
<sequence>FESLALVKKFKQDLARLIYKIQYTIEGKLKEGECSKLWNKILQKIINYMNNNKTRLIGMSPSYAVTLGEVIPKVSTKPKRPIGKDELLLQKRLTVRYLLKPVIVGKNPPQLVLYYLEDKPIDSTNHLIGRNPKRPFKREELQ</sequence>
<dbReference type="Proteomes" id="UP000789405">
    <property type="component" value="Unassembled WGS sequence"/>
</dbReference>
<dbReference type="EMBL" id="CAJVPY010042512">
    <property type="protein sequence ID" value="CAG8807398.1"/>
    <property type="molecule type" value="Genomic_DNA"/>
</dbReference>
<evidence type="ECO:0000313" key="2">
    <source>
        <dbReference type="Proteomes" id="UP000789405"/>
    </source>
</evidence>
<dbReference type="OrthoDB" id="2421407at2759"/>
<proteinExistence type="predicted"/>
<evidence type="ECO:0000313" key="1">
    <source>
        <dbReference type="EMBL" id="CAG8807398.1"/>
    </source>
</evidence>
<dbReference type="AlphaFoldDB" id="A0A9N9K3W9"/>
<name>A0A9N9K3W9_9GLOM</name>